<sequence>MAQQRIVGAIAQSEADFADAAGGRWPDRRLTVQLGQPFVIGKTRNAEIPLRTRLTPSRRSSRAALSSGSRAPA</sequence>
<gene>
    <name evidence="2" type="ORF">NCTC11694_00889</name>
</gene>
<evidence type="ECO:0000313" key="2">
    <source>
        <dbReference type="EMBL" id="STR39746.1"/>
    </source>
</evidence>
<accession>A0A7H4LUC0</accession>
<name>A0A7H4LUC0_9ENTR</name>
<protein>
    <submittedName>
        <fullName evidence="2">Uncharacterized protein</fullName>
    </submittedName>
</protein>
<reference evidence="2 3" key="1">
    <citation type="submission" date="2018-06" db="EMBL/GenBank/DDBJ databases">
        <authorList>
            <consortium name="Pathogen Informatics"/>
            <person name="Doyle S."/>
        </authorList>
    </citation>
    <scope>NUCLEOTIDE SEQUENCE [LARGE SCALE GENOMIC DNA]</scope>
    <source>
        <strain evidence="2 3">NCTC11694</strain>
    </source>
</reference>
<evidence type="ECO:0000256" key="1">
    <source>
        <dbReference type="SAM" id="MobiDB-lite"/>
    </source>
</evidence>
<organism evidence="2 3">
    <name type="scientific">Klebsiella michiganensis</name>
    <dbReference type="NCBI Taxonomy" id="1134687"/>
    <lineage>
        <taxon>Bacteria</taxon>
        <taxon>Pseudomonadati</taxon>
        <taxon>Pseudomonadota</taxon>
        <taxon>Gammaproteobacteria</taxon>
        <taxon>Enterobacterales</taxon>
        <taxon>Enterobacteriaceae</taxon>
        <taxon>Klebsiella/Raoultella group</taxon>
        <taxon>Klebsiella</taxon>
    </lineage>
</organism>
<dbReference type="Proteomes" id="UP000255050">
    <property type="component" value="Unassembled WGS sequence"/>
</dbReference>
<evidence type="ECO:0000313" key="3">
    <source>
        <dbReference type="Proteomes" id="UP000255050"/>
    </source>
</evidence>
<feature type="region of interest" description="Disordered" evidence="1">
    <location>
        <begin position="50"/>
        <end position="73"/>
    </location>
</feature>
<dbReference type="EMBL" id="UGJR01000002">
    <property type="protein sequence ID" value="STR39746.1"/>
    <property type="molecule type" value="Genomic_DNA"/>
</dbReference>
<comment type="caution">
    <text evidence="2">The sequence shown here is derived from an EMBL/GenBank/DDBJ whole genome shotgun (WGS) entry which is preliminary data.</text>
</comment>
<proteinExistence type="predicted"/>
<dbReference type="AlphaFoldDB" id="A0A7H4LUC0"/>